<dbReference type="AlphaFoldDB" id="A0A6J4QGV4"/>
<feature type="compositionally biased region" description="Basic and acidic residues" evidence="1">
    <location>
        <begin position="19"/>
        <end position="54"/>
    </location>
</feature>
<feature type="non-terminal residue" evidence="2">
    <location>
        <position position="1"/>
    </location>
</feature>
<reference evidence="2" key="1">
    <citation type="submission" date="2020-02" db="EMBL/GenBank/DDBJ databases">
        <authorList>
            <person name="Meier V. D."/>
        </authorList>
    </citation>
    <scope>NUCLEOTIDE SEQUENCE</scope>
    <source>
        <strain evidence="2">AVDCRST_MAG55</strain>
    </source>
</reference>
<dbReference type="EMBL" id="CADCUZ010000171">
    <property type="protein sequence ID" value="CAA9440328.1"/>
    <property type="molecule type" value="Genomic_DNA"/>
</dbReference>
<protein>
    <submittedName>
        <fullName evidence="2">Uncharacterized protein</fullName>
    </submittedName>
</protein>
<feature type="region of interest" description="Disordered" evidence="1">
    <location>
        <begin position="1"/>
        <end position="66"/>
    </location>
</feature>
<accession>A0A6J4QGV4</accession>
<organism evidence="2">
    <name type="scientific">uncultured Rubrobacteraceae bacterium</name>
    <dbReference type="NCBI Taxonomy" id="349277"/>
    <lineage>
        <taxon>Bacteria</taxon>
        <taxon>Bacillati</taxon>
        <taxon>Actinomycetota</taxon>
        <taxon>Rubrobacteria</taxon>
        <taxon>Rubrobacterales</taxon>
        <taxon>Rubrobacteraceae</taxon>
        <taxon>environmental samples</taxon>
    </lineage>
</organism>
<proteinExistence type="predicted"/>
<sequence length="66" mass="7408">GRRQAQGETSRLRRGCPRHGAERPQDARLHDLDHRRPPGQGDDRAPQGRDRDARTAAARKAGRFGE</sequence>
<evidence type="ECO:0000313" key="2">
    <source>
        <dbReference type="EMBL" id="CAA9440328.1"/>
    </source>
</evidence>
<feature type="non-terminal residue" evidence="2">
    <location>
        <position position="66"/>
    </location>
</feature>
<name>A0A6J4QGV4_9ACTN</name>
<gene>
    <name evidence="2" type="ORF">AVDCRST_MAG55-3380</name>
</gene>
<evidence type="ECO:0000256" key="1">
    <source>
        <dbReference type="SAM" id="MobiDB-lite"/>
    </source>
</evidence>